<accession>A0A6G0LJD4</accession>
<name>A0A6G0LJD4_9STRA</name>
<evidence type="ECO:0000256" key="1">
    <source>
        <dbReference type="SAM" id="MobiDB-lite"/>
    </source>
</evidence>
<evidence type="ECO:0008006" key="4">
    <source>
        <dbReference type="Google" id="ProtNLM"/>
    </source>
</evidence>
<comment type="caution">
    <text evidence="2">The sequence shown here is derived from an EMBL/GenBank/DDBJ whole genome shotgun (WGS) entry which is preliminary data.</text>
</comment>
<protein>
    <recommendedName>
        <fullName evidence="4">Ubiquitin-like protease family profile domain-containing protein</fullName>
    </recommendedName>
</protein>
<evidence type="ECO:0000313" key="2">
    <source>
        <dbReference type="EMBL" id="KAE9121530.1"/>
    </source>
</evidence>
<dbReference type="AlphaFoldDB" id="A0A6G0LJD4"/>
<feature type="region of interest" description="Disordered" evidence="1">
    <location>
        <begin position="119"/>
        <end position="147"/>
    </location>
</feature>
<evidence type="ECO:0000313" key="3">
    <source>
        <dbReference type="Proteomes" id="UP000488956"/>
    </source>
</evidence>
<organism evidence="2 3">
    <name type="scientific">Phytophthora fragariae</name>
    <dbReference type="NCBI Taxonomy" id="53985"/>
    <lineage>
        <taxon>Eukaryota</taxon>
        <taxon>Sar</taxon>
        <taxon>Stramenopiles</taxon>
        <taxon>Oomycota</taxon>
        <taxon>Peronosporomycetes</taxon>
        <taxon>Peronosporales</taxon>
        <taxon>Peronosporaceae</taxon>
        <taxon>Phytophthora</taxon>
    </lineage>
</organism>
<sequence length="389" mass="43802">MRSRDYKAMSSEAIYPSSKGVMEKISDVMSVQLTPTFKLALMWQHTFYDNLKAGNIPAFTTENQLCLPVFSRKQIVAAPMEQQPDTSAHHDHCSVRVPEAPADGGEDSVSNDDDMIGDVEEDALVPPPHPATSMTPKKHSQPTPETTATPVISTTQEAAYVLASPPDITGLAHKKQWTLTRAKRLEAARHIARKLRNRKTHRRVTLDDAETILEGFNSFDSTSQLVRALQLPVTEVRKPLQIRHFTVRQKTPVIDRSPALDKKPFTRSIWRGRSTLCSHTGSNMYRFHTTSFICCAAFLSRRLISLTKAEKVKLFDPQQSASNYAFLESSLSADIEPQLELQDQLSYEKIDWCEQQDGNPCGIWCNVLSELLLTESKWGDALYELLPYL</sequence>
<proteinExistence type="predicted"/>
<gene>
    <name evidence="2" type="ORF">PF010_g7070</name>
</gene>
<dbReference type="Proteomes" id="UP000488956">
    <property type="component" value="Unassembled WGS sequence"/>
</dbReference>
<dbReference type="EMBL" id="QXFX01000296">
    <property type="protein sequence ID" value="KAE9121530.1"/>
    <property type="molecule type" value="Genomic_DNA"/>
</dbReference>
<reference evidence="2 3" key="1">
    <citation type="submission" date="2018-09" db="EMBL/GenBank/DDBJ databases">
        <title>Genomic investigation of the strawberry pathogen Phytophthora fragariae indicates pathogenicity is determined by transcriptional variation in three key races.</title>
        <authorList>
            <person name="Adams T.M."/>
            <person name="Armitage A.D."/>
            <person name="Sobczyk M.K."/>
            <person name="Bates H.J."/>
            <person name="Dunwell J.M."/>
            <person name="Nellist C.F."/>
            <person name="Harrison R.J."/>
        </authorList>
    </citation>
    <scope>NUCLEOTIDE SEQUENCE [LARGE SCALE GENOMIC DNA]</scope>
    <source>
        <strain evidence="2 3">ONT-3</strain>
    </source>
</reference>